<dbReference type="InterPro" id="IPR025433">
    <property type="entry name" value="DUF4168"/>
</dbReference>
<dbReference type="Pfam" id="PF13767">
    <property type="entry name" value="DUF4168"/>
    <property type="match status" value="1"/>
</dbReference>
<reference evidence="4 5" key="1">
    <citation type="submission" date="2019-12" db="EMBL/GenBank/DDBJ databases">
        <title>Rhizobium genotypes associated with high levels of biological nitrogen fixation by grain legumes in a temperate-maritime cropping system.</title>
        <authorList>
            <person name="Maluk M."/>
            <person name="Francesc Ferrando Molina F."/>
            <person name="Lopez Del Egido L."/>
            <person name="Lafos M."/>
            <person name="Langarica-Fuentes A."/>
            <person name="Gebre Yohannes G."/>
            <person name="Young M.W."/>
            <person name="Martin P."/>
            <person name="Gantlett R."/>
            <person name="Kenicer G."/>
            <person name="Hawes C."/>
            <person name="Begg G.S."/>
            <person name="Quilliam R.S."/>
            <person name="Squire G.R."/>
            <person name="Poole P.S."/>
            <person name="Young P.W."/>
            <person name="Iannetta P.M."/>
            <person name="James E.K."/>
        </authorList>
    </citation>
    <scope>NUCLEOTIDE SEQUENCE [LARGE SCALE GENOMIC DNA]</scope>
    <source>
        <strain evidence="4 5">JHI54</strain>
    </source>
</reference>
<evidence type="ECO:0000259" key="3">
    <source>
        <dbReference type="Pfam" id="PF13767"/>
    </source>
</evidence>
<evidence type="ECO:0000313" key="4">
    <source>
        <dbReference type="EMBL" id="NEK20419.1"/>
    </source>
</evidence>
<name>A0A6L9V1A6_RHILE</name>
<dbReference type="AlphaFoldDB" id="A0A6L9V1A6"/>
<keyword evidence="2" id="KW-0732">Signal</keyword>
<evidence type="ECO:0000256" key="1">
    <source>
        <dbReference type="SAM" id="MobiDB-lite"/>
    </source>
</evidence>
<proteinExistence type="predicted"/>
<feature type="chain" id="PRO_5030158612" evidence="2">
    <location>
        <begin position="29"/>
        <end position="165"/>
    </location>
</feature>
<dbReference type="EMBL" id="WUFV01000042">
    <property type="protein sequence ID" value="NEK20419.1"/>
    <property type="molecule type" value="Genomic_DNA"/>
</dbReference>
<accession>A0A6L9V1A6</accession>
<feature type="domain" description="DUF4168" evidence="3">
    <location>
        <begin position="65"/>
        <end position="142"/>
    </location>
</feature>
<evidence type="ECO:0000313" key="5">
    <source>
        <dbReference type="Proteomes" id="UP000471705"/>
    </source>
</evidence>
<feature type="signal peptide" evidence="2">
    <location>
        <begin position="1"/>
        <end position="28"/>
    </location>
</feature>
<feature type="compositionally biased region" description="Low complexity" evidence="1">
    <location>
        <begin position="31"/>
        <end position="53"/>
    </location>
</feature>
<feature type="compositionally biased region" description="Low complexity" evidence="1">
    <location>
        <begin position="154"/>
        <end position="165"/>
    </location>
</feature>
<organism evidence="4 5">
    <name type="scientific">Rhizobium leguminosarum</name>
    <dbReference type="NCBI Taxonomy" id="384"/>
    <lineage>
        <taxon>Bacteria</taxon>
        <taxon>Pseudomonadati</taxon>
        <taxon>Pseudomonadota</taxon>
        <taxon>Alphaproteobacteria</taxon>
        <taxon>Hyphomicrobiales</taxon>
        <taxon>Rhizobiaceae</taxon>
        <taxon>Rhizobium/Agrobacterium group</taxon>
        <taxon>Rhizobium</taxon>
    </lineage>
</organism>
<dbReference type="RefSeq" id="WP_164022441.1">
    <property type="nucleotide sequence ID" value="NZ_JAAXBK010000003.1"/>
</dbReference>
<protein>
    <submittedName>
        <fullName evidence="4">DUF4168 domain-containing protein</fullName>
    </submittedName>
</protein>
<dbReference type="Proteomes" id="UP000471705">
    <property type="component" value="Unassembled WGS sequence"/>
</dbReference>
<evidence type="ECO:0000256" key="2">
    <source>
        <dbReference type="SAM" id="SignalP"/>
    </source>
</evidence>
<feature type="region of interest" description="Disordered" evidence="1">
    <location>
        <begin position="31"/>
        <end position="65"/>
    </location>
</feature>
<feature type="region of interest" description="Disordered" evidence="1">
    <location>
        <begin position="140"/>
        <end position="165"/>
    </location>
</feature>
<gene>
    <name evidence="4" type="ORF">GR257_37295</name>
</gene>
<sequence length="165" mass="17466">MNMITRYTSVAALSAAVFSLLAFSPASAVDMAQAQQQPAQAQPPAQGQTPMQGQPGGNGTAAPVSDQKIEAFAVAYLQVDKVRQEYSAKIGATKDEAAKQQLQEEAKKQMVDTVQASPDISVEEYSSILTAAQSDPALAKKVLEKIGTPPPGQQQPQQGQQQPQQ</sequence>
<comment type="caution">
    <text evidence="4">The sequence shown here is derived from an EMBL/GenBank/DDBJ whole genome shotgun (WGS) entry which is preliminary data.</text>
</comment>